<sequence length="122" mass="13545">MADDSRWATGHRRRICEILGPDTIPVYDAEWEMWELVPVPDPEEQTVLRETLGIILAQASMEERAVCEAMLTTGGTQEVIAQQLGTTRKSVERRLSRVRRPAEKLAAAGVIMVPSVSSAVTR</sequence>
<gene>
    <name evidence="1" type="ORF">SMALB_2138</name>
</gene>
<protein>
    <submittedName>
        <fullName evidence="1">Uncharacterized protein</fullName>
    </submittedName>
</protein>
<name>A0A7X5X038_STRMQ</name>
<evidence type="ECO:0000313" key="2">
    <source>
        <dbReference type="Proteomes" id="UP000536624"/>
    </source>
</evidence>
<proteinExistence type="predicted"/>
<dbReference type="Proteomes" id="UP000536624">
    <property type="component" value="Unassembled WGS sequence"/>
</dbReference>
<dbReference type="Gene3D" id="1.10.10.10">
    <property type="entry name" value="Winged helix-like DNA-binding domain superfamily/Winged helix DNA-binding domain"/>
    <property type="match status" value="1"/>
</dbReference>
<accession>A0A7X5X038</accession>
<dbReference type="InterPro" id="IPR036388">
    <property type="entry name" value="WH-like_DNA-bd_sf"/>
</dbReference>
<comment type="caution">
    <text evidence="1">The sequence shown here is derived from an EMBL/GenBank/DDBJ whole genome shotgun (WGS) entry which is preliminary data.</text>
</comment>
<dbReference type="SUPFAM" id="SSF88659">
    <property type="entry name" value="Sigma3 and sigma4 domains of RNA polymerase sigma factors"/>
    <property type="match status" value="1"/>
</dbReference>
<reference evidence="1 2" key="1">
    <citation type="submission" date="2020-02" db="EMBL/GenBank/DDBJ databases">
        <title>Streptomyces malaysiensis DSM14702 (JHCC583434, PFL_A843) Genome sequencing and assembly.</title>
        <authorList>
            <person name="Samborskyy M."/>
        </authorList>
    </citation>
    <scope>NUCLEOTIDE SEQUENCE [LARGE SCALE GENOMIC DNA]</scope>
    <source>
        <strain evidence="1 2">DSM 14702</strain>
    </source>
</reference>
<dbReference type="RefSeq" id="WP_167500788.1">
    <property type="nucleotide sequence ID" value="NZ_JAALLH010000001.1"/>
</dbReference>
<organism evidence="1 2">
    <name type="scientific">Streptomyces malaysiensis</name>
    <dbReference type="NCBI Taxonomy" id="92644"/>
    <lineage>
        <taxon>Bacteria</taxon>
        <taxon>Bacillati</taxon>
        <taxon>Actinomycetota</taxon>
        <taxon>Actinomycetes</taxon>
        <taxon>Kitasatosporales</taxon>
        <taxon>Streptomycetaceae</taxon>
        <taxon>Streptomyces</taxon>
        <taxon>Streptomyces violaceusniger group</taxon>
    </lineage>
</organism>
<dbReference type="AlphaFoldDB" id="A0A7X5X038"/>
<dbReference type="InterPro" id="IPR013324">
    <property type="entry name" value="RNA_pol_sigma_r3/r4-like"/>
</dbReference>
<evidence type="ECO:0000313" key="1">
    <source>
        <dbReference type="EMBL" id="NIY64182.1"/>
    </source>
</evidence>
<dbReference type="EMBL" id="JAALLH010000001">
    <property type="protein sequence ID" value="NIY64182.1"/>
    <property type="molecule type" value="Genomic_DNA"/>
</dbReference>